<accession>A0A833XL29</accession>
<feature type="compositionally biased region" description="Polar residues" evidence="1">
    <location>
        <begin position="1"/>
        <end position="11"/>
    </location>
</feature>
<dbReference type="SUPFAM" id="SSF56672">
    <property type="entry name" value="DNA/RNA polymerases"/>
    <property type="match status" value="1"/>
</dbReference>
<dbReference type="EMBL" id="LIHL02000006">
    <property type="protein sequence ID" value="KAF5467794.1"/>
    <property type="molecule type" value="Genomic_DNA"/>
</dbReference>
<reference evidence="3" key="2">
    <citation type="submission" date="2020-03" db="EMBL/GenBank/DDBJ databases">
        <title>Walnut 2.0.</title>
        <authorList>
            <person name="Marrano A."/>
            <person name="Britton M."/>
            <person name="Zimin A.V."/>
            <person name="Zaini P.A."/>
            <person name="Workman R."/>
            <person name="Puiu D."/>
            <person name="Bianco L."/>
            <person name="Allen B.J."/>
            <person name="Troggio M."/>
            <person name="Leslie C.A."/>
            <person name="Timp W."/>
            <person name="Dendekar A."/>
            <person name="Salzberg S.L."/>
            <person name="Neale D.B."/>
        </authorList>
    </citation>
    <scope>NUCLEOTIDE SEQUENCE</scope>
    <source>
        <tissue evidence="3">Leaves</tissue>
    </source>
</reference>
<organism evidence="3 4">
    <name type="scientific">Juglans regia</name>
    <name type="common">English walnut</name>
    <dbReference type="NCBI Taxonomy" id="51240"/>
    <lineage>
        <taxon>Eukaryota</taxon>
        <taxon>Viridiplantae</taxon>
        <taxon>Streptophyta</taxon>
        <taxon>Embryophyta</taxon>
        <taxon>Tracheophyta</taxon>
        <taxon>Spermatophyta</taxon>
        <taxon>Magnoliopsida</taxon>
        <taxon>eudicotyledons</taxon>
        <taxon>Gunneridae</taxon>
        <taxon>Pentapetalae</taxon>
        <taxon>rosids</taxon>
        <taxon>fabids</taxon>
        <taxon>Fagales</taxon>
        <taxon>Juglandaceae</taxon>
        <taxon>Juglans</taxon>
    </lineage>
</organism>
<dbReference type="Gramene" id="Jr06_02260_p1">
    <property type="protein sequence ID" value="cds.Jr06_02260_p1"/>
    <property type="gene ID" value="Jr06_02260"/>
</dbReference>
<protein>
    <recommendedName>
        <fullName evidence="2">Reverse transcriptase Ty1/copia-type domain-containing protein</fullName>
    </recommendedName>
</protein>
<proteinExistence type="predicted"/>
<gene>
    <name evidence="3" type="ORF">F2P56_012010</name>
</gene>
<reference evidence="3" key="1">
    <citation type="submission" date="2015-10" db="EMBL/GenBank/DDBJ databases">
        <authorList>
            <person name="Martinez-Garcia P.J."/>
            <person name="Crepeau M.W."/>
            <person name="Puiu D."/>
            <person name="Gonzalez-Ibeas D."/>
            <person name="Whalen J."/>
            <person name="Stevens K."/>
            <person name="Paul R."/>
            <person name="Butterfield T."/>
            <person name="Britton M."/>
            <person name="Reagan R."/>
            <person name="Chakraborty S."/>
            <person name="Walawage S.L."/>
            <person name="Vasquez-Gross H.A."/>
            <person name="Cardeno C."/>
            <person name="Famula R."/>
            <person name="Pratt K."/>
            <person name="Kuruganti S."/>
            <person name="Aradhya M.K."/>
            <person name="Leslie C.A."/>
            <person name="Dandekar A.M."/>
            <person name="Salzberg S.L."/>
            <person name="Wegrzyn J.L."/>
            <person name="Langley C.H."/>
            <person name="Neale D.B."/>
        </authorList>
    </citation>
    <scope>NUCLEOTIDE SEQUENCE</scope>
    <source>
        <tissue evidence="3">Leaves</tissue>
    </source>
</reference>
<dbReference type="InterPro" id="IPR013103">
    <property type="entry name" value="RVT_2"/>
</dbReference>
<evidence type="ECO:0000259" key="2">
    <source>
        <dbReference type="Pfam" id="PF07727"/>
    </source>
</evidence>
<feature type="domain" description="Reverse transcriptase Ty1/copia-type" evidence="2">
    <location>
        <begin position="74"/>
        <end position="188"/>
    </location>
</feature>
<dbReference type="AlphaFoldDB" id="A0A833XL29"/>
<sequence length="191" mass="21367">MVTRSQSNTSRPLHRTDGTIPWPPSKTTASLILSSPCDSSQPTVPEEPVSFTEASKHSEWRLAMAAEIDALLHNHTWDLVPSSPSYNLLGSKWVLKTKRKADGTLERRKARLVAQGYHQQPGLDYSETFSPVVKPTTIRLLLSLAVTSNWALHQLDIQNAFLHGELEEDVYMKQPPGFVNPDFPQHVFTIG</sequence>
<dbReference type="Proteomes" id="UP000619265">
    <property type="component" value="Unassembled WGS sequence"/>
</dbReference>
<dbReference type="InterPro" id="IPR043502">
    <property type="entry name" value="DNA/RNA_pol_sf"/>
</dbReference>
<evidence type="ECO:0000313" key="4">
    <source>
        <dbReference type="Proteomes" id="UP000619265"/>
    </source>
</evidence>
<dbReference type="Pfam" id="PF07727">
    <property type="entry name" value="RVT_2"/>
    <property type="match status" value="1"/>
</dbReference>
<name>A0A833XL29_JUGRE</name>
<feature type="region of interest" description="Disordered" evidence="1">
    <location>
        <begin position="1"/>
        <end position="25"/>
    </location>
</feature>
<evidence type="ECO:0000313" key="3">
    <source>
        <dbReference type="EMBL" id="KAF5467794.1"/>
    </source>
</evidence>
<comment type="caution">
    <text evidence="3">The sequence shown here is derived from an EMBL/GenBank/DDBJ whole genome shotgun (WGS) entry which is preliminary data.</text>
</comment>
<evidence type="ECO:0000256" key="1">
    <source>
        <dbReference type="SAM" id="MobiDB-lite"/>
    </source>
</evidence>